<keyword evidence="2" id="KW-1185">Reference proteome</keyword>
<dbReference type="AlphaFoldDB" id="K7A147"/>
<evidence type="ECO:0000313" key="1">
    <source>
        <dbReference type="EMBL" id="AGH45635.1"/>
    </source>
</evidence>
<protein>
    <submittedName>
        <fullName evidence="1">Uncharacterized protein</fullName>
    </submittedName>
</protein>
<dbReference type="RefSeq" id="WP_007635262.1">
    <property type="nucleotide sequence ID" value="NC_020514.1"/>
</dbReference>
<sequence>MHKLATFQKKIEAKKPFLNADFISPTLQKSDFIQVQSPDFTARHSGYLHGFTAGHEPQDKQEWLLDCAVPFARDVGANSASIEFYSVIEQATRHLDRNMSTI</sequence>
<dbReference type="Proteomes" id="UP000011864">
    <property type="component" value="Chromosome"/>
</dbReference>
<dbReference type="OrthoDB" id="9807797at2"/>
<name>K7A147_9ALTE</name>
<dbReference type="HOGENOM" id="CLU_2274675_0_0_6"/>
<dbReference type="EMBL" id="CP003837">
    <property type="protein sequence ID" value="AGH45635.1"/>
    <property type="molecule type" value="Genomic_DNA"/>
</dbReference>
<accession>K7A147</accession>
<gene>
    <name evidence="1" type="ORF">C427_3526</name>
</gene>
<reference evidence="1 2" key="1">
    <citation type="journal article" date="2013" name="Genome Announc.">
        <title>Complete Genome Sequence of Glaciecola psychrophila Strain 170T.</title>
        <authorList>
            <person name="Yin J."/>
            <person name="Chen J."/>
            <person name="Liu G."/>
            <person name="Yu Y."/>
            <person name="Song L."/>
            <person name="Wang X."/>
            <person name="Qu X."/>
        </authorList>
    </citation>
    <scope>NUCLEOTIDE SEQUENCE [LARGE SCALE GENOMIC DNA]</scope>
    <source>
        <strain evidence="1 2">170</strain>
    </source>
</reference>
<dbReference type="STRING" id="1129794.C427_3526"/>
<dbReference type="PATRIC" id="fig|1129794.4.peg.3507"/>
<evidence type="ECO:0000313" key="2">
    <source>
        <dbReference type="Proteomes" id="UP000011864"/>
    </source>
</evidence>
<organism evidence="1 2">
    <name type="scientific">Paraglaciecola psychrophila 170</name>
    <dbReference type="NCBI Taxonomy" id="1129794"/>
    <lineage>
        <taxon>Bacteria</taxon>
        <taxon>Pseudomonadati</taxon>
        <taxon>Pseudomonadota</taxon>
        <taxon>Gammaproteobacteria</taxon>
        <taxon>Alteromonadales</taxon>
        <taxon>Alteromonadaceae</taxon>
        <taxon>Paraglaciecola</taxon>
    </lineage>
</organism>
<proteinExistence type="predicted"/>
<dbReference type="KEGG" id="gps:C427_3526"/>
<dbReference type="eggNOG" id="COG0652">
    <property type="taxonomic scope" value="Bacteria"/>
</dbReference>